<dbReference type="RefSeq" id="WP_166147130.1">
    <property type="nucleotide sequence ID" value="NZ_JAAOIW010000002.1"/>
</dbReference>
<accession>A0ABX0J2F4</accession>
<sequence>MTEAQQKIIDALKNDRFVSAHSLSRLTNLPLYEVFEQLPVLESDKKIRYIPFKSPEGSEEKAYYLASN</sequence>
<evidence type="ECO:0008006" key="3">
    <source>
        <dbReference type="Google" id="ProtNLM"/>
    </source>
</evidence>
<evidence type="ECO:0000313" key="1">
    <source>
        <dbReference type="EMBL" id="NHN29299.1"/>
    </source>
</evidence>
<organism evidence="1 2">
    <name type="scientific">Paenibacillus agricola</name>
    <dbReference type="NCBI Taxonomy" id="2716264"/>
    <lineage>
        <taxon>Bacteria</taxon>
        <taxon>Bacillati</taxon>
        <taxon>Bacillota</taxon>
        <taxon>Bacilli</taxon>
        <taxon>Bacillales</taxon>
        <taxon>Paenibacillaceae</taxon>
        <taxon>Paenibacillus</taxon>
    </lineage>
</organism>
<evidence type="ECO:0000313" key="2">
    <source>
        <dbReference type="Proteomes" id="UP001165962"/>
    </source>
</evidence>
<name>A0ABX0J2F4_9BACL</name>
<dbReference type="EMBL" id="JAAOIW010000002">
    <property type="protein sequence ID" value="NHN29299.1"/>
    <property type="molecule type" value="Genomic_DNA"/>
</dbReference>
<keyword evidence="2" id="KW-1185">Reference proteome</keyword>
<reference evidence="1" key="1">
    <citation type="submission" date="2020-03" db="EMBL/GenBank/DDBJ databases">
        <title>Draft sequencing of Paenibacilllus sp. S3N08.</title>
        <authorList>
            <person name="Kim D.-U."/>
        </authorList>
    </citation>
    <scope>NUCLEOTIDE SEQUENCE</scope>
    <source>
        <strain evidence="1">S3N08</strain>
    </source>
</reference>
<gene>
    <name evidence="1" type="ORF">G9U52_05570</name>
</gene>
<dbReference type="Proteomes" id="UP001165962">
    <property type="component" value="Unassembled WGS sequence"/>
</dbReference>
<protein>
    <recommendedName>
        <fullName evidence="3">Transcriptional regulator</fullName>
    </recommendedName>
</protein>
<proteinExistence type="predicted"/>
<comment type="caution">
    <text evidence="1">The sequence shown here is derived from an EMBL/GenBank/DDBJ whole genome shotgun (WGS) entry which is preliminary data.</text>
</comment>